<dbReference type="PANTHER" id="PTHR46890:SF50">
    <property type="entry name" value="RNA-DIRECTED DNA POLYMERASE, EUKARYOTA, REVERSE TRANSCRIPTASE ZINC-BINDING DOMAIN PROTEIN-RELATED"/>
    <property type="match status" value="1"/>
</dbReference>
<protein>
    <submittedName>
        <fullName evidence="1">RNA-directed DNA polymerase, putative</fullName>
    </submittedName>
</protein>
<sequence>MGFSIKWCKWIMECLRSTTTSVFVNRSSTDEFHLGRGLRQDDPLSLFLFLIAAEGFNIMLNATIHAGEIEGRWFENGMGRCLRIVKALPFGTIIDWMKDLYE</sequence>
<proteinExistence type="predicted"/>
<organism evidence="1">
    <name type="scientific">Medicago truncatula</name>
    <name type="common">Barrel medic</name>
    <name type="synonym">Medicago tribuloides</name>
    <dbReference type="NCBI Taxonomy" id="3880"/>
    <lineage>
        <taxon>Eukaryota</taxon>
        <taxon>Viridiplantae</taxon>
        <taxon>Streptophyta</taxon>
        <taxon>Embryophyta</taxon>
        <taxon>Tracheophyta</taxon>
        <taxon>Spermatophyta</taxon>
        <taxon>Magnoliopsida</taxon>
        <taxon>eudicotyledons</taxon>
        <taxon>Gunneridae</taxon>
        <taxon>Pentapetalae</taxon>
        <taxon>rosids</taxon>
        <taxon>fabids</taxon>
        <taxon>Fabales</taxon>
        <taxon>Fabaceae</taxon>
        <taxon>Papilionoideae</taxon>
        <taxon>50 kb inversion clade</taxon>
        <taxon>NPAAA clade</taxon>
        <taxon>Hologalegina</taxon>
        <taxon>IRL clade</taxon>
        <taxon>Trifolieae</taxon>
        <taxon>Medicago</taxon>
    </lineage>
</organism>
<evidence type="ECO:0000313" key="1">
    <source>
        <dbReference type="EMBL" id="ABN05742.1"/>
    </source>
</evidence>
<keyword evidence="1" id="KW-0695">RNA-directed DNA polymerase</keyword>
<keyword evidence="1" id="KW-0548">Nucleotidyltransferase</keyword>
<accession>A2Q1C6</accession>
<reference evidence="1" key="2">
    <citation type="submission" date="2007-03" db="EMBL/GenBank/DDBJ databases">
        <authorList>
            <consortium name="The International Medicago Genome Annotation Group"/>
        </authorList>
    </citation>
    <scope>NUCLEOTIDE SEQUENCE</scope>
</reference>
<keyword evidence="1" id="KW-0808">Transferase</keyword>
<gene>
    <name evidence="1" type="ORF">MtrDRAFT_AC148775g27v2</name>
</gene>
<name>A2Q1C6_MEDTR</name>
<dbReference type="EMBL" id="AC148775">
    <property type="protein sequence ID" value="ABN05742.1"/>
    <property type="molecule type" value="Genomic_DNA"/>
</dbReference>
<reference evidence="1" key="1">
    <citation type="submission" date="2004-05" db="EMBL/GenBank/DDBJ databases">
        <authorList>
            <person name="Town C.D."/>
        </authorList>
    </citation>
    <scope>NUCLEOTIDE SEQUENCE</scope>
</reference>
<dbReference type="AlphaFoldDB" id="A2Q1C6"/>
<dbReference type="PANTHER" id="PTHR46890">
    <property type="entry name" value="NON-LTR RETROLELEMENT REVERSE TRANSCRIPTASE-LIKE PROTEIN-RELATED"/>
    <property type="match status" value="1"/>
</dbReference>
<dbReference type="InterPro" id="IPR052343">
    <property type="entry name" value="Retrotransposon-Effector_Assoc"/>
</dbReference>
<dbReference type="GO" id="GO:0003964">
    <property type="term" value="F:RNA-directed DNA polymerase activity"/>
    <property type="evidence" value="ECO:0007669"/>
    <property type="project" value="UniProtKB-KW"/>
</dbReference>